<proteinExistence type="predicted"/>
<protein>
    <submittedName>
        <fullName evidence="1">Uncharacterized protein</fullName>
    </submittedName>
</protein>
<dbReference type="KEGG" id="tput:QJT81_21960"/>
<organism evidence="1">
    <name type="scientific">Candidatus Thiothrix putei</name>
    <dbReference type="NCBI Taxonomy" id="3080811"/>
    <lineage>
        <taxon>Bacteria</taxon>
        <taxon>Pseudomonadati</taxon>
        <taxon>Pseudomonadota</taxon>
        <taxon>Gammaproteobacteria</taxon>
        <taxon>Thiotrichales</taxon>
        <taxon>Thiotrichaceae</taxon>
        <taxon>Thiothrix</taxon>
    </lineage>
</organism>
<name>A0AA95HG31_9GAMM</name>
<accession>A0AA95HG31</accession>
<dbReference type="EMBL" id="CP124756">
    <property type="protein sequence ID" value="WGZ94404.1"/>
    <property type="molecule type" value="Genomic_DNA"/>
</dbReference>
<gene>
    <name evidence="1" type="ORF">QJT81_21960</name>
</gene>
<reference evidence="1" key="2">
    <citation type="submission" date="2023-04" db="EMBL/GenBank/DDBJ databases">
        <authorList>
            <person name="Beletskiy A.V."/>
            <person name="Mardanov A.V."/>
            <person name="Ravin N.V."/>
        </authorList>
    </citation>
    <scope>NUCLEOTIDE SEQUENCE</scope>
    <source>
        <strain evidence="1">GKL-02</strain>
    </source>
</reference>
<dbReference type="AlphaFoldDB" id="A0AA95HG31"/>
<sequence>MPAFIADLEKIAGVKIIYDASKVYDKEASFNSFTLEFATPIAPAQANTIFSAWHSKGLVEYAENNGRVFPT</sequence>
<evidence type="ECO:0000313" key="1">
    <source>
        <dbReference type="EMBL" id="WGZ94404.1"/>
    </source>
</evidence>
<reference evidence="1" key="1">
    <citation type="journal article" date="2023" name="Int. J. Mol. Sci.">
        <title>Metagenomics Revealed a New Genus 'Candidatus Thiocaldithrix dubininis' gen. nov., sp. nov. and a New Species 'Candidatus Thiothrix putei' sp. nov. in the Family Thiotrichaceae, Some Members of Which Have Traits of Both Na+- and H+-Motive Energetics.</title>
        <authorList>
            <person name="Ravin N.V."/>
            <person name="Muntyan M.S."/>
            <person name="Smolyakov D.D."/>
            <person name="Rudenko T.S."/>
            <person name="Beletsky A.V."/>
            <person name="Mardanov A.V."/>
            <person name="Grabovich M.Y."/>
        </authorList>
    </citation>
    <scope>NUCLEOTIDE SEQUENCE</scope>
    <source>
        <strain evidence="1">GKL-02</strain>
    </source>
</reference>
<dbReference type="Proteomes" id="UP001301326">
    <property type="component" value="Chromosome"/>
</dbReference>